<proteinExistence type="predicted"/>
<reference evidence="1" key="1">
    <citation type="journal article" date="2021" name="Environ. Microbiol.">
        <title>Gene family expansions and transcriptome signatures uncover fungal adaptations to wood decay.</title>
        <authorList>
            <person name="Hage H."/>
            <person name="Miyauchi S."/>
            <person name="Viragh M."/>
            <person name="Drula E."/>
            <person name="Min B."/>
            <person name="Chaduli D."/>
            <person name="Navarro D."/>
            <person name="Favel A."/>
            <person name="Norest M."/>
            <person name="Lesage-Meessen L."/>
            <person name="Balint B."/>
            <person name="Merenyi Z."/>
            <person name="de Eugenio L."/>
            <person name="Morin E."/>
            <person name="Martinez A.T."/>
            <person name="Baldrian P."/>
            <person name="Stursova M."/>
            <person name="Martinez M.J."/>
            <person name="Novotny C."/>
            <person name="Magnuson J.K."/>
            <person name="Spatafora J.W."/>
            <person name="Maurice S."/>
            <person name="Pangilinan J."/>
            <person name="Andreopoulos W."/>
            <person name="LaButti K."/>
            <person name="Hundley H."/>
            <person name="Na H."/>
            <person name="Kuo A."/>
            <person name="Barry K."/>
            <person name="Lipzen A."/>
            <person name="Henrissat B."/>
            <person name="Riley R."/>
            <person name="Ahrendt S."/>
            <person name="Nagy L.G."/>
            <person name="Grigoriev I.V."/>
            <person name="Martin F."/>
            <person name="Rosso M.N."/>
        </authorList>
    </citation>
    <scope>NUCLEOTIDE SEQUENCE</scope>
    <source>
        <strain evidence="1">CBS 384.51</strain>
    </source>
</reference>
<organism evidence="1 2">
    <name type="scientific">Irpex rosettiformis</name>
    <dbReference type="NCBI Taxonomy" id="378272"/>
    <lineage>
        <taxon>Eukaryota</taxon>
        <taxon>Fungi</taxon>
        <taxon>Dikarya</taxon>
        <taxon>Basidiomycota</taxon>
        <taxon>Agaricomycotina</taxon>
        <taxon>Agaricomycetes</taxon>
        <taxon>Polyporales</taxon>
        <taxon>Irpicaceae</taxon>
        <taxon>Irpex</taxon>
    </lineage>
</organism>
<dbReference type="EMBL" id="MU274910">
    <property type="protein sequence ID" value="KAI0089583.1"/>
    <property type="molecule type" value="Genomic_DNA"/>
</dbReference>
<name>A0ACB8U5J3_9APHY</name>
<sequence length="158" mass="17638">MSGQVTAQVSRSITTGNAQVFPLISKAEEEGYVHLRRGVLSKMLDIPLDVIMEICAHLQTQDMLHLSRLSKAFRALFTSRSMKPVWRAARLNVPGLPPCPEDLTELAYGNLLFDTSCNNCMARDCWCIYWVCRVRLCNKCSGALFKPGRRTVSTTGIA</sequence>
<protein>
    <submittedName>
        <fullName evidence="1">Uncharacterized protein</fullName>
    </submittedName>
</protein>
<comment type="caution">
    <text evidence="1">The sequence shown here is derived from an EMBL/GenBank/DDBJ whole genome shotgun (WGS) entry which is preliminary data.</text>
</comment>
<gene>
    <name evidence="1" type="ORF">BDY19DRAFT_942988</name>
</gene>
<evidence type="ECO:0000313" key="1">
    <source>
        <dbReference type="EMBL" id="KAI0089583.1"/>
    </source>
</evidence>
<keyword evidence="2" id="KW-1185">Reference proteome</keyword>
<accession>A0ACB8U5J3</accession>
<dbReference type="Proteomes" id="UP001055072">
    <property type="component" value="Unassembled WGS sequence"/>
</dbReference>
<evidence type="ECO:0000313" key="2">
    <source>
        <dbReference type="Proteomes" id="UP001055072"/>
    </source>
</evidence>